<dbReference type="OMA" id="CQEPLEN"/>
<organism evidence="3 4">
    <name type="scientific">Monosiga brevicollis</name>
    <name type="common">Choanoflagellate</name>
    <dbReference type="NCBI Taxonomy" id="81824"/>
    <lineage>
        <taxon>Eukaryota</taxon>
        <taxon>Choanoflagellata</taxon>
        <taxon>Craspedida</taxon>
        <taxon>Salpingoecidae</taxon>
        <taxon>Monosiga</taxon>
    </lineage>
</organism>
<proteinExistence type="predicted"/>
<feature type="signal peptide" evidence="1">
    <location>
        <begin position="1"/>
        <end position="20"/>
    </location>
</feature>
<dbReference type="CDD" id="cd07389">
    <property type="entry name" value="MPP_PhoD"/>
    <property type="match status" value="1"/>
</dbReference>
<feature type="chain" id="PRO_5002744417" description="PhoD-like phosphatase metallophosphatase domain-containing protein" evidence="1">
    <location>
        <begin position="21"/>
        <end position="275"/>
    </location>
</feature>
<accession>A9UTM1</accession>
<protein>
    <recommendedName>
        <fullName evidence="2">PhoD-like phosphatase metallophosphatase domain-containing protein</fullName>
    </recommendedName>
</protein>
<keyword evidence="1" id="KW-0732">Signal</keyword>
<dbReference type="STRING" id="81824.A9UTM1"/>
<dbReference type="InterPro" id="IPR018946">
    <property type="entry name" value="PhoD-like_MPP"/>
</dbReference>
<dbReference type="GeneID" id="5888951"/>
<dbReference type="RefSeq" id="XP_001743940.1">
    <property type="nucleotide sequence ID" value="XM_001743888.1"/>
</dbReference>
<dbReference type="PANTHER" id="PTHR33987">
    <property type="entry name" value="CALCINEURIN-LIKE METALLO-PHOSPHOESTERASE SUPERFAMILY PROTEIN"/>
    <property type="match status" value="1"/>
</dbReference>
<evidence type="ECO:0000259" key="2">
    <source>
        <dbReference type="Pfam" id="PF09423"/>
    </source>
</evidence>
<reference evidence="3 4" key="1">
    <citation type="journal article" date="2008" name="Nature">
        <title>The genome of the choanoflagellate Monosiga brevicollis and the origin of metazoans.</title>
        <authorList>
            <consortium name="JGI Sequencing"/>
            <person name="King N."/>
            <person name="Westbrook M.J."/>
            <person name="Young S.L."/>
            <person name="Kuo A."/>
            <person name="Abedin M."/>
            <person name="Chapman J."/>
            <person name="Fairclough S."/>
            <person name="Hellsten U."/>
            <person name="Isogai Y."/>
            <person name="Letunic I."/>
            <person name="Marr M."/>
            <person name="Pincus D."/>
            <person name="Putnam N."/>
            <person name="Rokas A."/>
            <person name="Wright K.J."/>
            <person name="Zuzow R."/>
            <person name="Dirks W."/>
            <person name="Good M."/>
            <person name="Goodstein D."/>
            <person name="Lemons D."/>
            <person name="Li W."/>
            <person name="Lyons J.B."/>
            <person name="Morris A."/>
            <person name="Nichols S."/>
            <person name="Richter D.J."/>
            <person name="Salamov A."/>
            <person name="Bork P."/>
            <person name="Lim W.A."/>
            <person name="Manning G."/>
            <person name="Miller W.T."/>
            <person name="McGinnis W."/>
            <person name="Shapiro H."/>
            <person name="Tjian R."/>
            <person name="Grigoriev I.V."/>
            <person name="Rokhsar D."/>
        </authorList>
    </citation>
    <scope>NUCLEOTIDE SEQUENCE [LARGE SCALE GENOMIC DNA]</scope>
    <source>
        <strain evidence="4">MX1 / ATCC 50154</strain>
    </source>
</reference>
<sequence>MRLVGVLGAWLAMLHGLAAGAGVESRDADVLRIGFGSCANQRKPNPMWRVMREAAPDLMVLLGDNVYADSVIVPPLRTPATVEALEQSYAQLLSLPDFQALRADTPLLAVFDDHDYGKNDGDESWELRTTAQRLLQDTFDQDPRLGIASRRQQSAMYTVWRHQWHGLRVRIILLDNRSHKSRQPRFYVSEHHAQDMLGPEQWSWLESELRTQSADLTIIGSGLQFVAQDKVAGEQWGRFPASRAKLLALLATTNTANVVFLSGDVHLAEMPLPRE</sequence>
<dbReference type="SUPFAM" id="SSF56300">
    <property type="entry name" value="Metallo-dependent phosphatases"/>
    <property type="match status" value="1"/>
</dbReference>
<dbReference type="eggNOG" id="ENOG502QTGZ">
    <property type="taxonomic scope" value="Eukaryota"/>
</dbReference>
<feature type="domain" description="PhoD-like phosphatase metallophosphatase" evidence="2">
    <location>
        <begin position="37"/>
        <end position="267"/>
    </location>
</feature>
<evidence type="ECO:0000313" key="4">
    <source>
        <dbReference type="Proteomes" id="UP000001357"/>
    </source>
</evidence>
<gene>
    <name evidence="3" type="ORF">MONBRDRAFT_23508</name>
</gene>
<dbReference type="Proteomes" id="UP000001357">
    <property type="component" value="Unassembled WGS sequence"/>
</dbReference>
<dbReference type="KEGG" id="mbr:MONBRDRAFT_23508"/>
<dbReference type="Pfam" id="PF09423">
    <property type="entry name" value="PhoD"/>
    <property type="match status" value="1"/>
</dbReference>
<dbReference type="EMBL" id="CH991545">
    <property type="protein sequence ID" value="EDQ91518.1"/>
    <property type="molecule type" value="Genomic_DNA"/>
</dbReference>
<name>A9UTM1_MONBE</name>
<dbReference type="PANTHER" id="PTHR33987:SF1">
    <property type="entry name" value="CALCINEURIN-LIKE METALLO-PHOSPHOESTERASE SUPERFAMILY PROTEIN"/>
    <property type="match status" value="1"/>
</dbReference>
<evidence type="ECO:0000313" key="3">
    <source>
        <dbReference type="EMBL" id="EDQ91518.1"/>
    </source>
</evidence>
<evidence type="ECO:0000256" key="1">
    <source>
        <dbReference type="SAM" id="SignalP"/>
    </source>
</evidence>
<dbReference type="Gene3D" id="3.60.21.70">
    <property type="entry name" value="PhoD-like phosphatase"/>
    <property type="match status" value="1"/>
</dbReference>
<dbReference type="InterPro" id="IPR038607">
    <property type="entry name" value="PhoD-like_sf"/>
</dbReference>
<dbReference type="InParanoid" id="A9UTM1"/>
<dbReference type="InterPro" id="IPR029052">
    <property type="entry name" value="Metallo-depent_PP-like"/>
</dbReference>
<dbReference type="AlphaFoldDB" id="A9UTM1"/>
<keyword evidence="4" id="KW-1185">Reference proteome</keyword>